<feature type="transmembrane region" description="Helical" evidence="6">
    <location>
        <begin position="50"/>
        <end position="71"/>
    </location>
</feature>
<feature type="transmembrane region" description="Helical" evidence="6">
    <location>
        <begin position="92"/>
        <end position="113"/>
    </location>
</feature>
<evidence type="ECO:0000313" key="9">
    <source>
        <dbReference type="Proteomes" id="UP000005096"/>
    </source>
</evidence>
<feature type="domain" description="TRAM" evidence="7">
    <location>
        <begin position="320"/>
        <end position="381"/>
    </location>
</feature>
<dbReference type="HOGENOM" id="CLU_050839_0_0_0"/>
<dbReference type="InterPro" id="IPR002716">
    <property type="entry name" value="PIN_dom"/>
</dbReference>
<gene>
    <name evidence="8" type="ORF">Apau_1362</name>
</gene>
<evidence type="ECO:0000256" key="2">
    <source>
        <dbReference type="ARBA" id="ARBA00022722"/>
    </source>
</evidence>
<evidence type="ECO:0000256" key="4">
    <source>
        <dbReference type="ARBA" id="ARBA00022842"/>
    </source>
</evidence>
<dbReference type="InterPro" id="IPR052041">
    <property type="entry name" value="Nucleic_acid_metab_PIN/TRAM"/>
</dbReference>
<dbReference type="CDD" id="cd09877">
    <property type="entry name" value="PIN_YacL-like"/>
    <property type="match status" value="1"/>
</dbReference>
<dbReference type="Pfam" id="PF01850">
    <property type="entry name" value="PIN"/>
    <property type="match status" value="1"/>
</dbReference>
<dbReference type="PROSITE" id="PS50926">
    <property type="entry name" value="TRAM"/>
    <property type="match status" value="1"/>
</dbReference>
<dbReference type="Proteomes" id="UP000005096">
    <property type="component" value="Chromosome"/>
</dbReference>
<evidence type="ECO:0000256" key="6">
    <source>
        <dbReference type="SAM" id="Phobius"/>
    </source>
</evidence>
<feature type="transmembrane region" description="Helical" evidence="6">
    <location>
        <begin position="119"/>
        <end position="140"/>
    </location>
</feature>
<evidence type="ECO:0000256" key="1">
    <source>
        <dbReference type="ARBA" id="ARBA00001946"/>
    </source>
</evidence>
<dbReference type="EMBL" id="CM001022">
    <property type="protein sequence ID" value="EFQ23783.1"/>
    <property type="molecule type" value="Genomic_DNA"/>
</dbReference>
<dbReference type="PANTHER" id="PTHR11603">
    <property type="entry name" value="AAA FAMILY ATPASE"/>
    <property type="match status" value="1"/>
</dbReference>
<dbReference type="STRING" id="584708.Apau_1362"/>
<keyword evidence="3" id="KW-0378">Hydrolase</keyword>
<evidence type="ECO:0000259" key="7">
    <source>
        <dbReference type="PROSITE" id="PS50926"/>
    </source>
</evidence>
<keyword evidence="6" id="KW-0812">Transmembrane</keyword>
<dbReference type="PANTHER" id="PTHR11603:SF147">
    <property type="entry name" value="MEMBRANE PROTEIN"/>
    <property type="match status" value="1"/>
</dbReference>
<dbReference type="eggNOG" id="COG4956">
    <property type="taxonomic scope" value="Bacteria"/>
</dbReference>
<keyword evidence="4" id="KW-0460">Magnesium</keyword>
<dbReference type="SUPFAM" id="SSF88723">
    <property type="entry name" value="PIN domain-like"/>
    <property type="match status" value="1"/>
</dbReference>
<dbReference type="Pfam" id="PF01938">
    <property type="entry name" value="TRAM"/>
    <property type="match status" value="1"/>
</dbReference>
<accession>E3CZJ9</accession>
<keyword evidence="6" id="KW-0472">Membrane</keyword>
<sequence length="389" mass="42917">MAESGMVRIVRGTLRSLLTLLGGVAGYQIAQFIIRESWWPQITQPHPVGWISLCVVLFGLFGFILSPLFWLGLGKFGQLFETHLQTVGLPEIFVSLLGLILGLLVANLIALPMADIPGVGVYVAVLLNVSLGYLGVRLCVRRREDIWTFLSSVGGIRERLPFKGRRREKGTTKEDPREDGEIEAPERQVPKILDTSVIIDGRLLDVATTGFLEGPLLLPRFVLSELQAVADSTDPVRRTRGRRGLDVVNDLQKIPGLVLEIREVTLKSLGRDVVDEALVVLAKRLQGKVLTTDYNLNKIAQIDGVPVLNVNDLANALKPMLLPGEAVSVDIIREGKEPHQGVGYLDDGTMIVVEEGERFIGRRVDVVVTSMLQTSAGRMVFGRLRRERP</sequence>
<keyword evidence="6" id="KW-1133">Transmembrane helix</keyword>
<name>E3CZJ9_9BACT</name>
<evidence type="ECO:0000313" key="8">
    <source>
        <dbReference type="EMBL" id="EFQ23783.1"/>
    </source>
</evidence>
<dbReference type="GO" id="GO:0016787">
    <property type="term" value="F:hydrolase activity"/>
    <property type="evidence" value="ECO:0007669"/>
    <property type="project" value="UniProtKB-KW"/>
</dbReference>
<dbReference type="InterPro" id="IPR002792">
    <property type="entry name" value="TRAM_dom"/>
</dbReference>
<dbReference type="Gene3D" id="3.40.50.1010">
    <property type="entry name" value="5'-nuclease"/>
    <property type="match status" value="1"/>
</dbReference>
<dbReference type="AlphaFoldDB" id="E3CZJ9"/>
<proteinExistence type="predicted"/>
<dbReference type="GO" id="GO:0004518">
    <property type="term" value="F:nuclease activity"/>
    <property type="evidence" value="ECO:0007669"/>
    <property type="project" value="UniProtKB-KW"/>
</dbReference>
<dbReference type="PaxDb" id="584708-Apau_1362"/>
<comment type="cofactor">
    <cofactor evidence="1">
        <name>Mg(2+)</name>
        <dbReference type="ChEBI" id="CHEBI:18420"/>
    </cofactor>
</comment>
<protein>
    <submittedName>
        <fullName evidence="8">PilT protein domain protein</fullName>
    </submittedName>
</protein>
<evidence type="ECO:0000256" key="3">
    <source>
        <dbReference type="ARBA" id="ARBA00022801"/>
    </source>
</evidence>
<dbReference type="InterPro" id="IPR029060">
    <property type="entry name" value="PIN-like_dom_sf"/>
</dbReference>
<feature type="transmembrane region" description="Helical" evidence="6">
    <location>
        <begin position="12"/>
        <end position="30"/>
    </location>
</feature>
<keyword evidence="2" id="KW-0540">Nuclease</keyword>
<feature type="region of interest" description="Disordered" evidence="5">
    <location>
        <begin position="164"/>
        <end position="183"/>
    </location>
</feature>
<dbReference type="SMART" id="SM00670">
    <property type="entry name" value="PINc"/>
    <property type="match status" value="1"/>
</dbReference>
<keyword evidence="9" id="KW-1185">Reference proteome</keyword>
<evidence type="ECO:0000256" key="5">
    <source>
        <dbReference type="SAM" id="MobiDB-lite"/>
    </source>
</evidence>
<organism evidence="8 9">
    <name type="scientific">Aminomonas paucivorans DSM 12260</name>
    <dbReference type="NCBI Taxonomy" id="584708"/>
    <lineage>
        <taxon>Bacteria</taxon>
        <taxon>Thermotogati</taxon>
        <taxon>Synergistota</taxon>
        <taxon>Synergistia</taxon>
        <taxon>Synergistales</taxon>
        <taxon>Synergistaceae</taxon>
        <taxon>Aminomonas</taxon>
    </lineage>
</organism>
<reference evidence="8 9" key="1">
    <citation type="journal article" date="2010" name="Stand. Genomic Sci.">
        <title>Non-contiguous finished genome sequence of Aminomonas paucivorans type strain (GLU-3).</title>
        <authorList>
            <person name="Pitluck S."/>
            <person name="Yasawong M."/>
            <person name="Held B."/>
            <person name="Lapidus A."/>
            <person name="Nolan M."/>
            <person name="Copeland A."/>
            <person name="Lucas S."/>
            <person name="Del Rio T.G."/>
            <person name="Tice H."/>
            <person name="Cheng J.F."/>
            <person name="Chertkov O."/>
            <person name="Goodwin L."/>
            <person name="Tapia R."/>
            <person name="Han C."/>
            <person name="Liolios K."/>
            <person name="Ivanova N."/>
            <person name="Mavromatis K."/>
            <person name="Ovchinnikova G."/>
            <person name="Pati A."/>
            <person name="Chen A."/>
            <person name="Palaniappan K."/>
            <person name="Land M."/>
            <person name="Hauser L."/>
            <person name="Chang Y.J."/>
            <person name="Jeffries C.D."/>
            <person name="Pukall R."/>
            <person name="Spring S."/>
            <person name="Rohde M."/>
            <person name="Sikorski J."/>
            <person name="Goker M."/>
            <person name="Woyke T."/>
            <person name="Bristow J."/>
            <person name="Eisen J.A."/>
            <person name="Markowitz V."/>
            <person name="Hugenholtz P."/>
            <person name="Kyrpides N.C."/>
            <person name="Klenk H.P."/>
        </authorList>
    </citation>
    <scope>NUCLEOTIDE SEQUENCE [LARGE SCALE GENOMIC DNA]</scope>
    <source>
        <strain evidence="8 9">DSM 12260</strain>
    </source>
</reference>